<name>A0A0L6V156_9BASI</name>
<feature type="region of interest" description="Disordered" evidence="1">
    <location>
        <begin position="19"/>
        <end position="51"/>
    </location>
</feature>
<protein>
    <submittedName>
        <fullName evidence="4">Putative signal peptide protein</fullName>
    </submittedName>
</protein>
<gene>
    <name evidence="4" type="ORF">VP01_3117g2</name>
</gene>
<sequence length="569" mass="65200">MFCSLLVLWNYHTAAQPLDPPGTPPAQLAPCSALRNNSCPPDPPQMPAQAPKTEPLLLFPTRTLSATNGSLLILADKKQKLIQPNKSPEDTFLCLLWSASASCIHHSPQRKNTQGYNYNKVRFAHVTNIHSDGPSLYKVTWPKKPIANSLEQFAIYLADKFEDFYNSEFKICRWWRLRHIAFLDYRKHGNLFGPLRIIDLKRSLFGCLAVRQSVMVGFTWRIRRQWFPRSGRNFWLSCIAILEKQNKSNHKHSRGNQNDGGRHRGLSRTSLATRNINQIHDLEIQDQSLLERITRCFSNTTMTKLITLTLCLAITDSLLIRVLLAGFFIIQNIEFHLRVGVKEANGWIELCFPSLPFTCAELCPEICSTTLFITIAVNPNLKITQSHDQRSTTPPNSVLSQSRSKYSITSTHLVCEALTVESLHLYLNPSHCCFYCIYCLTYIHRFCDLFSSLTHFLSPVKTNNLDFPNSEFPHPKIPPFLLTVVLIFKITYQGFSGLCFLVIKSNPRSFKYINRRIIFLLSVYCCEILEIHVLSLGHYHKLIQIKSLQLGSMNLVNMDFSRVTFDTKK</sequence>
<accession>A0A0L6V156</accession>
<dbReference type="VEuPathDB" id="FungiDB:VP01_3117g2"/>
<evidence type="ECO:0000256" key="1">
    <source>
        <dbReference type="SAM" id="MobiDB-lite"/>
    </source>
</evidence>
<evidence type="ECO:0000313" key="5">
    <source>
        <dbReference type="Proteomes" id="UP000037035"/>
    </source>
</evidence>
<feature type="signal peptide" evidence="3">
    <location>
        <begin position="1"/>
        <end position="15"/>
    </location>
</feature>
<keyword evidence="5" id="KW-1185">Reference proteome</keyword>
<proteinExistence type="predicted"/>
<dbReference type="EMBL" id="LAVV01008077">
    <property type="protein sequence ID" value="KNZ53855.1"/>
    <property type="molecule type" value="Genomic_DNA"/>
</dbReference>
<dbReference type="AlphaFoldDB" id="A0A0L6V156"/>
<feature type="chain" id="PRO_5013198339" evidence="3">
    <location>
        <begin position="16"/>
        <end position="569"/>
    </location>
</feature>
<evidence type="ECO:0000256" key="2">
    <source>
        <dbReference type="SAM" id="Phobius"/>
    </source>
</evidence>
<reference evidence="4 5" key="1">
    <citation type="submission" date="2015-08" db="EMBL/GenBank/DDBJ databases">
        <title>Next Generation Sequencing and Analysis of the Genome of Puccinia sorghi L Schw, the Causal Agent of Maize Common Rust.</title>
        <authorList>
            <person name="Rochi L."/>
            <person name="Burguener G."/>
            <person name="Darino M."/>
            <person name="Turjanski A."/>
            <person name="Kreff E."/>
            <person name="Dieguez M.J."/>
            <person name="Sacco F."/>
        </authorList>
    </citation>
    <scope>NUCLEOTIDE SEQUENCE [LARGE SCALE GENOMIC DNA]</scope>
    <source>
        <strain evidence="4 5">RO10H11247</strain>
    </source>
</reference>
<evidence type="ECO:0000313" key="4">
    <source>
        <dbReference type="EMBL" id="KNZ53855.1"/>
    </source>
</evidence>
<dbReference type="Proteomes" id="UP000037035">
    <property type="component" value="Unassembled WGS sequence"/>
</dbReference>
<organism evidence="4 5">
    <name type="scientific">Puccinia sorghi</name>
    <dbReference type="NCBI Taxonomy" id="27349"/>
    <lineage>
        <taxon>Eukaryota</taxon>
        <taxon>Fungi</taxon>
        <taxon>Dikarya</taxon>
        <taxon>Basidiomycota</taxon>
        <taxon>Pucciniomycotina</taxon>
        <taxon>Pucciniomycetes</taxon>
        <taxon>Pucciniales</taxon>
        <taxon>Pucciniaceae</taxon>
        <taxon>Puccinia</taxon>
    </lineage>
</organism>
<evidence type="ECO:0000256" key="3">
    <source>
        <dbReference type="SAM" id="SignalP"/>
    </source>
</evidence>
<comment type="caution">
    <text evidence="4">The sequence shown here is derived from an EMBL/GenBank/DDBJ whole genome shotgun (WGS) entry which is preliminary data.</text>
</comment>
<keyword evidence="3" id="KW-0732">Signal</keyword>
<keyword evidence="2" id="KW-0812">Transmembrane</keyword>
<keyword evidence="2" id="KW-1133">Transmembrane helix</keyword>
<keyword evidence="2" id="KW-0472">Membrane</keyword>
<feature type="transmembrane region" description="Helical" evidence="2">
    <location>
        <begin position="480"/>
        <end position="503"/>
    </location>
</feature>